<evidence type="ECO:0000259" key="4">
    <source>
        <dbReference type="PROSITE" id="PS50048"/>
    </source>
</evidence>
<name>A0ABY6TTE9_BIOOC</name>
<accession>A0ABY6TTE9</accession>
<dbReference type="Pfam" id="PF00172">
    <property type="entry name" value="Zn_clus"/>
    <property type="match status" value="1"/>
</dbReference>
<dbReference type="Proteomes" id="UP000766486">
    <property type="component" value="Unassembled WGS sequence"/>
</dbReference>
<dbReference type="PANTHER" id="PTHR31001">
    <property type="entry name" value="UNCHARACTERIZED TRANSCRIPTIONAL REGULATORY PROTEIN"/>
    <property type="match status" value="1"/>
</dbReference>
<dbReference type="PANTHER" id="PTHR31001:SF85">
    <property type="entry name" value="ZN(II)2CYS6 TRANSCRIPTION FACTOR (EUROFUNG)"/>
    <property type="match status" value="1"/>
</dbReference>
<gene>
    <name evidence="5" type="ORF">CLO192961_LOCUS68179</name>
</gene>
<organism evidence="5 6">
    <name type="scientific">Bionectria ochroleuca</name>
    <name type="common">Gliocladium roseum</name>
    <dbReference type="NCBI Taxonomy" id="29856"/>
    <lineage>
        <taxon>Eukaryota</taxon>
        <taxon>Fungi</taxon>
        <taxon>Dikarya</taxon>
        <taxon>Ascomycota</taxon>
        <taxon>Pezizomycotina</taxon>
        <taxon>Sordariomycetes</taxon>
        <taxon>Hypocreomycetidae</taxon>
        <taxon>Hypocreales</taxon>
        <taxon>Bionectriaceae</taxon>
        <taxon>Clonostachys</taxon>
    </lineage>
</organism>
<keyword evidence="3" id="KW-0539">Nucleus</keyword>
<dbReference type="Gene3D" id="4.10.240.10">
    <property type="entry name" value="Zn(2)-C6 fungal-type DNA-binding domain"/>
    <property type="match status" value="1"/>
</dbReference>
<protein>
    <recommendedName>
        <fullName evidence="4">Zn(2)-C6 fungal-type domain-containing protein</fullName>
    </recommendedName>
</protein>
<comment type="subcellular location">
    <subcellularLocation>
        <location evidence="1">Nucleus</location>
    </subcellularLocation>
</comment>
<proteinExistence type="predicted"/>
<dbReference type="PROSITE" id="PS00463">
    <property type="entry name" value="ZN2_CY6_FUNGAL_1"/>
    <property type="match status" value="1"/>
</dbReference>
<dbReference type="InterPro" id="IPR050613">
    <property type="entry name" value="Sec_Metabolite_Reg"/>
</dbReference>
<evidence type="ECO:0000256" key="3">
    <source>
        <dbReference type="ARBA" id="ARBA00023242"/>
    </source>
</evidence>
<sequence>MGPPQTREHIIPVRHKFACSLCARRKVKCDKLDPCSNCIKAETQCLYETHPPPRPRKRAADDELVARLAAYETLMRKHDIDFSHCATTWVPSYQEGQLGEIEPPLDTNVSLPSNNVYDTPSSIDGPPSMVLEKSLWSNLIPELKNPPIVNIRHKYDPFLHPTPPLDSVLSTPSFNLHDMHPEPKHIYRLWQIFLERVNPLIKIIHVPTLQQRVLDASWDLASISKPFAAMLFAIYTLAVTSISDEECEASFHQKRLELLMRYRTASLRALVAAEFLTTRNLEVLQAFVLFLFSDPESELTSTFTGAAMRIGQKMGLHRPNNPKISFFENEMRIRLWWNLAGLDARSRGVHVRGMAPPPHREFGDVRLPLNVNDADLHPEMTEAPAQHNNPTEMICVLVKFQVFEWSRTGSNGSKVFESMTHSSSTKKEAVSKELKEAAIDEIDQAYRRILQRSDQRIPLHHLAQTWATIIPARLRFKICHPRLKPAAEDGTIYVTRKESDETFEAVLLALEMSELSLESVFATYLVIHLTFWFKMEAYVYVISELRQRCSGPRIDLAWKIVEKLFDNLPAVFSEEEETFFNGLISLTLEAWEARRKELLRVASSLEADITPPFIRSLLDRRRERNEDGMSMAAVLDPHSLDGLSFMEGDAVDWQTWSDVFRF</sequence>
<dbReference type="InterPro" id="IPR007219">
    <property type="entry name" value="XnlR_reg_dom"/>
</dbReference>
<evidence type="ECO:0000313" key="6">
    <source>
        <dbReference type="Proteomes" id="UP000766486"/>
    </source>
</evidence>
<dbReference type="InterPro" id="IPR036864">
    <property type="entry name" value="Zn2-C6_fun-type_DNA-bd_sf"/>
</dbReference>
<dbReference type="EMBL" id="CABFNS010000477">
    <property type="protein sequence ID" value="VUC21916.1"/>
    <property type="molecule type" value="Genomic_DNA"/>
</dbReference>
<evidence type="ECO:0000313" key="5">
    <source>
        <dbReference type="EMBL" id="VUC21916.1"/>
    </source>
</evidence>
<evidence type="ECO:0000256" key="1">
    <source>
        <dbReference type="ARBA" id="ARBA00004123"/>
    </source>
</evidence>
<dbReference type="CDD" id="cd00067">
    <property type="entry name" value="GAL4"/>
    <property type="match status" value="1"/>
</dbReference>
<dbReference type="CDD" id="cd12148">
    <property type="entry name" value="fungal_TF_MHR"/>
    <property type="match status" value="1"/>
</dbReference>
<dbReference type="InterPro" id="IPR001138">
    <property type="entry name" value="Zn2Cys6_DnaBD"/>
</dbReference>
<dbReference type="PROSITE" id="PS50048">
    <property type="entry name" value="ZN2_CY6_FUNGAL_2"/>
    <property type="match status" value="1"/>
</dbReference>
<keyword evidence="2" id="KW-0479">Metal-binding</keyword>
<dbReference type="SMART" id="SM00066">
    <property type="entry name" value="GAL4"/>
    <property type="match status" value="1"/>
</dbReference>
<feature type="domain" description="Zn(2)-C6 fungal-type" evidence="4">
    <location>
        <begin position="18"/>
        <end position="47"/>
    </location>
</feature>
<dbReference type="Pfam" id="PF04082">
    <property type="entry name" value="Fungal_trans"/>
    <property type="match status" value="1"/>
</dbReference>
<keyword evidence="6" id="KW-1185">Reference proteome</keyword>
<dbReference type="SUPFAM" id="SSF57701">
    <property type="entry name" value="Zn2/Cys6 DNA-binding domain"/>
    <property type="match status" value="1"/>
</dbReference>
<evidence type="ECO:0000256" key="2">
    <source>
        <dbReference type="ARBA" id="ARBA00022723"/>
    </source>
</evidence>
<comment type="caution">
    <text evidence="5">The sequence shown here is derived from an EMBL/GenBank/DDBJ whole genome shotgun (WGS) entry which is preliminary data.</text>
</comment>
<reference evidence="5 6" key="1">
    <citation type="submission" date="2019-06" db="EMBL/GenBank/DDBJ databases">
        <authorList>
            <person name="Broberg M."/>
        </authorList>
    </citation>
    <scope>NUCLEOTIDE SEQUENCE [LARGE SCALE GENOMIC DNA]</scope>
</reference>